<dbReference type="SUPFAM" id="SSF51735">
    <property type="entry name" value="NAD(P)-binding Rossmann-fold domains"/>
    <property type="match status" value="1"/>
</dbReference>
<comment type="caution">
    <text evidence="4">The sequence shown here is derived from an EMBL/GenBank/DDBJ whole genome shotgun (WGS) entry which is preliminary data.</text>
</comment>
<evidence type="ECO:0000256" key="3">
    <source>
        <dbReference type="ARBA" id="ARBA00023002"/>
    </source>
</evidence>
<keyword evidence="5" id="KW-1185">Reference proteome</keyword>
<evidence type="ECO:0000313" key="4">
    <source>
        <dbReference type="EMBL" id="RDL33756.1"/>
    </source>
</evidence>
<gene>
    <name evidence="4" type="ORF">BP5553_08124</name>
</gene>
<dbReference type="RefSeq" id="XP_031867038.1">
    <property type="nucleotide sequence ID" value="XM_032016747.1"/>
</dbReference>
<dbReference type="Pfam" id="PF00106">
    <property type="entry name" value="adh_short"/>
    <property type="match status" value="1"/>
</dbReference>
<dbReference type="PANTHER" id="PTHR24320:SF236">
    <property type="entry name" value="SHORT-CHAIN DEHYDROGENASE-RELATED"/>
    <property type="match status" value="1"/>
</dbReference>
<protein>
    <recommendedName>
        <fullName evidence="6">NAD(P)-binding protein</fullName>
    </recommendedName>
</protein>
<dbReference type="InterPro" id="IPR036291">
    <property type="entry name" value="NAD(P)-bd_dom_sf"/>
</dbReference>
<evidence type="ECO:0008006" key="6">
    <source>
        <dbReference type="Google" id="ProtNLM"/>
    </source>
</evidence>
<evidence type="ECO:0000256" key="1">
    <source>
        <dbReference type="ARBA" id="ARBA00006484"/>
    </source>
</evidence>
<comment type="similarity">
    <text evidence="1">Belongs to the short-chain dehydrogenases/reductases (SDR) family.</text>
</comment>
<dbReference type="EMBL" id="NPIC01000008">
    <property type="protein sequence ID" value="RDL33756.1"/>
    <property type="molecule type" value="Genomic_DNA"/>
</dbReference>
<dbReference type="STRING" id="2656787.A0A370TFT6"/>
<keyword evidence="2" id="KW-0521">NADP</keyword>
<dbReference type="PRINTS" id="PR00081">
    <property type="entry name" value="GDHRDH"/>
</dbReference>
<proteinExistence type="inferred from homology"/>
<dbReference type="OrthoDB" id="191139at2759"/>
<dbReference type="PANTHER" id="PTHR24320">
    <property type="entry name" value="RETINOL DEHYDROGENASE"/>
    <property type="match status" value="1"/>
</dbReference>
<accession>A0A370TFT6</accession>
<dbReference type="InterPro" id="IPR002347">
    <property type="entry name" value="SDR_fam"/>
</dbReference>
<sequence>MGVTWSQLFPPQPTFTEKNLPSQKGKVFIVTGGTSGVGFELANILFKAGGKVYIAARSKDKALKCIEKIKSTAQDDSSETGQLEFLHLELDDLSTIKASAEAFKSKEPKLDVLWNNAGVSLPPLGSKSKQGYELQMGINCLGAFLFTELLLPPLKAAAQNSPPGTVRVIWTSSQAIDNQPRPEIIMAEAVAPPQDQVRNYTISKIGNWFLASELAKQVGSSGIISVTQNPGNLNTELLRNAIWYKYAVYPILYKAIFGAYTELWAGLSPDVTMDNNGCYVLPWGRIHPSPSQDILRALKGTEDGGTGRAKEFREWCEKETSKYM</sequence>
<keyword evidence="3" id="KW-0560">Oxidoreductase</keyword>
<dbReference type="Gene3D" id="3.40.50.720">
    <property type="entry name" value="NAD(P)-binding Rossmann-like Domain"/>
    <property type="match status" value="1"/>
</dbReference>
<dbReference type="GO" id="GO:0016491">
    <property type="term" value="F:oxidoreductase activity"/>
    <property type="evidence" value="ECO:0007669"/>
    <property type="project" value="UniProtKB-KW"/>
</dbReference>
<name>A0A370TFT6_9HELO</name>
<dbReference type="GeneID" id="43600973"/>
<evidence type="ECO:0000313" key="5">
    <source>
        <dbReference type="Proteomes" id="UP000254866"/>
    </source>
</evidence>
<evidence type="ECO:0000256" key="2">
    <source>
        <dbReference type="ARBA" id="ARBA00022857"/>
    </source>
</evidence>
<dbReference type="Proteomes" id="UP000254866">
    <property type="component" value="Unassembled WGS sequence"/>
</dbReference>
<dbReference type="AlphaFoldDB" id="A0A370TFT6"/>
<organism evidence="4 5">
    <name type="scientific">Venustampulla echinocandica</name>
    <dbReference type="NCBI Taxonomy" id="2656787"/>
    <lineage>
        <taxon>Eukaryota</taxon>
        <taxon>Fungi</taxon>
        <taxon>Dikarya</taxon>
        <taxon>Ascomycota</taxon>
        <taxon>Pezizomycotina</taxon>
        <taxon>Leotiomycetes</taxon>
        <taxon>Helotiales</taxon>
        <taxon>Pleuroascaceae</taxon>
        <taxon>Venustampulla</taxon>
    </lineage>
</organism>
<reference evidence="4 5" key="1">
    <citation type="journal article" date="2018" name="IMA Fungus">
        <title>IMA Genome-F 9: Draft genome sequence of Annulohypoxylon stygium, Aspergillus mulundensis, Berkeleyomyces basicola (syn. Thielaviopsis basicola), Ceratocystis smalleyi, two Cercospora beticola strains, Coleophoma cylindrospora, Fusarium fracticaudum, Phialophora cf. hyalina, and Morchella septimelata.</title>
        <authorList>
            <person name="Wingfield B.D."/>
            <person name="Bills G.F."/>
            <person name="Dong Y."/>
            <person name="Huang W."/>
            <person name="Nel W.J."/>
            <person name="Swalarsk-Parry B.S."/>
            <person name="Vaghefi N."/>
            <person name="Wilken P.M."/>
            <person name="An Z."/>
            <person name="de Beer Z.W."/>
            <person name="De Vos L."/>
            <person name="Chen L."/>
            <person name="Duong T.A."/>
            <person name="Gao Y."/>
            <person name="Hammerbacher A."/>
            <person name="Kikkert J.R."/>
            <person name="Li Y."/>
            <person name="Li H."/>
            <person name="Li K."/>
            <person name="Li Q."/>
            <person name="Liu X."/>
            <person name="Ma X."/>
            <person name="Naidoo K."/>
            <person name="Pethybridge S.J."/>
            <person name="Sun J."/>
            <person name="Steenkamp E.T."/>
            <person name="van der Nest M.A."/>
            <person name="van Wyk S."/>
            <person name="Wingfield M.J."/>
            <person name="Xiong C."/>
            <person name="Yue Q."/>
            <person name="Zhang X."/>
        </authorList>
    </citation>
    <scope>NUCLEOTIDE SEQUENCE [LARGE SCALE GENOMIC DNA]</scope>
    <source>
        <strain evidence="4 5">BP 5553</strain>
    </source>
</reference>